<keyword evidence="5 8" id="KW-0460">Magnesium</keyword>
<dbReference type="GO" id="GO:0061603">
    <property type="term" value="F:molybdenum cofactor guanylyltransferase activity"/>
    <property type="evidence" value="ECO:0007669"/>
    <property type="project" value="UniProtKB-EC"/>
</dbReference>
<dbReference type="SUPFAM" id="SSF53448">
    <property type="entry name" value="Nucleotide-diphospho-sugar transferases"/>
    <property type="match status" value="1"/>
</dbReference>
<comment type="cofactor">
    <cofactor evidence="8">
        <name>Mg(2+)</name>
        <dbReference type="ChEBI" id="CHEBI:18420"/>
    </cofactor>
</comment>
<keyword evidence="6 8" id="KW-0342">GTP-binding</keyword>
<dbReference type="EMBL" id="JBHSNP010000029">
    <property type="protein sequence ID" value="MFC5605019.1"/>
    <property type="molecule type" value="Genomic_DNA"/>
</dbReference>
<keyword evidence="4 8" id="KW-0547">Nucleotide-binding</keyword>
<comment type="caution">
    <text evidence="10">The sequence shown here is derived from an EMBL/GenBank/DDBJ whole genome shotgun (WGS) entry which is preliminary data.</text>
</comment>
<keyword evidence="11" id="KW-1185">Reference proteome</keyword>
<keyword evidence="1 8" id="KW-0963">Cytoplasm</keyword>
<evidence type="ECO:0000256" key="3">
    <source>
        <dbReference type="ARBA" id="ARBA00022723"/>
    </source>
</evidence>
<dbReference type="HAMAP" id="MF_00316">
    <property type="entry name" value="MobA"/>
    <property type="match status" value="1"/>
</dbReference>
<evidence type="ECO:0000256" key="6">
    <source>
        <dbReference type="ARBA" id="ARBA00023134"/>
    </source>
</evidence>
<proteinExistence type="inferred from homology"/>
<name>A0ABW0U493_9BACL</name>
<dbReference type="Proteomes" id="UP001596071">
    <property type="component" value="Unassembled WGS sequence"/>
</dbReference>
<feature type="binding site" evidence="8">
    <location>
        <position position="97"/>
    </location>
    <ligand>
        <name>GTP</name>
        <dbReference type="ChEBI" id="CHEBI:37565"/>
    </ligand>
</feature>
<reference evidence="11" key="1">
    <citation type="journal article" date="2019" name="Int. J. Syst. Evol. Microbiol.">
        <title>The Global Catalogue of Microorganisms (GCM) 10K type strain sequencing project: providing services to taxonomists for standard genome sequencing and annotation.</title>
        <authorList>
            <consortium name="The Broad Institute Genomics Platform"/>
            <consortium name="The Broad Institute Genome Sequencing Center for Infectious Disease"/>
            <person name="Wu L."/>
            <person name="Ma J."/>
        </authorList>
    </citation>
    <scope>NUCLEOTIDE SEQUENCE [LARGE SCALE GENOMIC DNA]</scope>
    <source>
        <strain evidence="11">KACC 11299</strain>
    </source>
</reference>
<keyword evidence="3 8" id="KW-0479">Metal-binding</keyword>
<dbReference type="PANTHER" id="PTHR19136:SF81">
    <property type="entry name" value="MOLYBDENUM COFACTOR GUANYLYLTRANSFERASE"/>
    <property type="match status" value="1"/>
</dbReference>
<evidence type="ECO:0000256" key="1">
    <source>
        <dbReference type="ARBA" id="ARBA00022490"/>
    </source>
</evidence>
<dbReference type="InterPro" id="IPR029044">
    <property type="entry name" value="Nucleotide-diphossugar_trans"/>
</dbReference>
<comment type="subcellular location">
    <subcellularLocation>
        <location evidence="8">Cytoplasm</location>
    </subcellularLocation>
</comment>
<evidence type="ECO:0000256" key="4">
    <source>
        <dbReference type="ARBA" id="ARBA00022741"/>
    </source>
</evidence>
<protein>
    <recommendedName>
        <fullName evidence="8">Probable molybdenum cofactor guanylyltransferase</fullName>
        <shortName evidence="8">MoCo guanylyltransferase</shortName>
        <ecNumber evidence="8">2.7.7.77</ecNumber>
    </recommendedName>
    <alternativeName>
        <fullName evidence="8">GTP:molybdopterin guanylyltransferase</fullName>
    </alternativeName>
    <alternativeName>
        <fullName evidence="8">Mo-MPT guanylyltransferase</fullName>
    </alternativeName>
    <alternativeName>
        <fullName evidence="8">Molybdopterin guanylyltransferase</fullName>
    </alternativeName>
    <alternativeName>
        <fullName evidence="8">Molybdopterin-guanine dinucleotide synthase</fullName>
        <shortName evidence="8">MGD synthase</shortName>
    </alternativeName>
</protein>
<dbReference type="InterPro" id="IPR025877">
    <property type="entry name" value="MobA-like_NTP_Trfase"/>
</dbReference>
<evidence type="ECO:0000259" key="9">
    <source>
        <dbReference type="Pfam" id="PF12804"/>
    </source>
</evidence>
<organism evidence="10 11">
    <name type="scientific">Sporosarcina koreensis</name>
    <dbReference type="NCBI Taxonomy" id="334735"/>
    <lineage>
        <taxon>Bacteria</taxon>
        <taxon>Bacillati</taxon>
        <taxon>Bacillota</taxon>
        <taxon>Bacilli</taxon>
        <taxon>Bacillales</taxon>
        <taxon>Caryophanaceae</taxon>
        <taxon>Sporosarcina</taxon>
    </lineage>
</organism>
<feature type="binding site" evidence="8">
    <location>
        <position position="66"/>
    </location>
    <ligand>
        <name>GTP</name>
        <dbReference type="ChEBI" id="CHEBI:37565"/>
    </ligand>
</feature>
<dbReference type="Gene3D" id="3.90.550.10">
    <property type="entry name" value="Spore Coat Polysaccharide Biosynthesis Protein SpsA, Chain A"/>
    <property type="match status" value="1"/>
</dbReference>
<dbReference type="InterPro" id="IPR013482">
    <property type="entry name" value="Molybde_CF_guanTrfase"/>
</dbReference>
<comment type="domain">
    <text evidence="8">The N-terminal domain determines nucleotide recognition and specific binding, while the C-terminal domain determines the specific binding to the target protein.</text>
</comment>
<feature type="binding site" evidence="8">
    <location>
        <position position="97"/>
    </location>
    <ligand>
        <name>Mg(2+)</name>
        <dbReference type="ChEBI" id="CHEBI:18420"/>
    </ligand>
</feature>
<gene>
    <name evidence="8" type="primary">mobA</name>
    <name evidence="10" type="ORF">ACFPTP_17410</name>
</gene>
<accession>A0ABW0U493</accession>
<evidence type="ECO:0000256" key="8">
    <source>
        <dbReference type="HAMAP-Rule" id="MF_00316"/>
    </source>
</evidence>
<dbReference type="PANTHER" id="PTHR19136">
    <property type="entry name" value="MOLYBDENUM COFACTOR GUANYLYLTRANSFERASE"/>
    <property type="match status" value="1"/>
</dbReference>
<evidence type="ECO:0000313" key="10">
    <source>
        <dbReference type="EMBL" id="MFC5605019.1"/>
    </source>
</evidence>
<evidence type="ECO:0000256" key="7">
    <source>
        <dbReference type="ARBA" id="ARBA00023150"/>
    </source>
</evidence>
<comment type="caution">
    <text evidence="8">Lacks conserved residue(s) required for the propagation of feature annotation.</text>
</comment>
<feature type="domain" description="MobA-like NTP transferase" evidence="9">
    <location>
        <begin position="5"/>
        <end position="154"/>
    </location>
</feature>
<evidence type="ECO:0000256" key="5">
    <source>
        <dbReference type="ARBA" id="ARBA00022842"/>
    </source>
</evidence>
<comment type="similarity">
    <text evidence="8">Belongs to the MobA family.</text>
</comment>
<feature type="binding site" evidence="8">
    <location>
        <position position="20"/>
    </location>
    <ligand>
        <name>GTP</name>
        <dbReference type="ChEBI" id="CHEBI:37565"/>
    </ligand>
</feature>
<dbReference type="CDD" id="cd02503">
    <property type="entry name" value="MobA"/>
    <property type="match status" value="1"/>
</dbReference>
<evidence type="ECO:0000313" key="11">
    <source>
        <dbReference type="Proteomes" id="UP001596071"/>
    </source>
</evidence>
<keyword evidence="2 8" id="KW-0808">Transferase</keyword>
<keyword evidence="10" id="KW-0548">Nucleotidyltransferase</keyword>
<evidence type="ECO:0000256" key="2">
    <source>
        <dbReference type="ARBA" id="ARBA00022679"/>
    </source>
</evidence>
<comment type="function">
    <text evidence="8">Transfers a GMP moiety from GTP to Mo-molybdopterin (Mo-MPT) cofactor (Moco or molybdenum cofactor) to form Mo-molybdopterin guanine dinucleotide (Mo-MGD) cofactor.</text>
</comment>
<comment type="catalytic activity">
    <reaction evidence="8">
        <text>Mo-molybdopterin + GTP + H(+) = Mo-molybdopterin guanine dinucleotide + diphosphate</text>
        <dbReference type="Rhea" id="RHEA:34243"/>
        <dbReference type="ChEBI" id="CHEBI:15378"/>
        <dbReference type="ChEBI" id="CHEBI:33019"/>
        <dbReference type="ChEBI" id="CHEBI:37565"/>
        <dbReference type="ChEBI" id="CHEBI:71302"/>
        <dbReference type="ChEBI" id="CHEBI:71310"/>
        <dbReference type="EC" id="2.7.7.77"/>
    </reaction>
</comment>
<dbReference type="EC" id="2.7.7.77" evidence="8"/>
<feature type="binding site" evidence="8">
    <location>
        <begin position="8"/>
        <end position="10"/>
    </location>
    <ligand>
        <name>GTP</name>
        <dbReference type="ChEBI" id="CHEBI:37565"/>
    </ligand>
</feature>
<dbReference type="RefSeq" id="WP_381447436.1">
    <property type="nucleotide sequence ID" value="NZ_JBHSNP010000029.1"/>
</dbReference>
<sequence length="190" mass="20992">MKTAGIVLAGGLSSRFGSPKAFAEWENRYFYELSLDALSPYCEESIIVTRPELVERFPGDLNVTTDIEPFMGQGPIAGILSGMEKLHAERYIVLPCDMPFMTADVIGRLLECHSSGVTAVVLDGKLHPLVSVWDAAALPDLHEALENGKRRVMDVQEKHGVRWIEGELLTEDEACRIFMNANTLDILEGS</sequence>
<keyword evidence="7 8" id="KW-0501">Molybdenum cofactor biosynthesis</keyword>
<dbReference type="Pfam" id="PF12804">
    <property type="entry name" value="NTP_transf_3"/>
    <property type="match status" value="1"/>
</dbReference>